<dbReference type="EMBL" id="LAYY01000005">
    <property type="protein sequence ID" value="KKK38835.1"/>
    <property type="molecule type" value="Genomic_DNA"/>
</dbReference>
<evidence type="ECO:0000313" key="1">
    <source>
        <dbReference type="EMBL" id="KKK38835.1"/>
    </source>
</evidence>
<organism evidence="1 2">
    <name type="scientific">Mesobacillus campisalis</name>
    <dbReference type="NCBI Taxonomy" id="1408103"/>
    <lineage>
        <taxon>Bacteria</taxon>
        <taxon>Bacillati</taxon>
        <taxon>Bacillota</taxon>
        <taxon>Bacilli</taxon>
        <taxon>Bacillales</taxon>
        <taxon>Bacillaceae</taxon>
        <taxon>Mesobacillus</taxon>
    </lineage>
</organism>
<keyword evidence="2" id="KW-1185">Reference proteome</keyword>
<accession>A0A0M2T201</accession>
<comment type="caution">
    <text evidence="1">The sequence shown here is derived from an EMBL/GenBank/DDBJ whole genome shotgun (WGS) entry which is preliminary data.</text>
</comment>
<evidence type="ECO:0000313" key="2">
    <source>
        <dbReference type="Proteomes" id="UP000034166"/>
    </source>
</evidence>
<dbReference type="RefSeq" id="WP_046522769.1">
    <property type="nucleotide sequence ID" value="NZ_LAYY01000005.1"/>
</dbReference>
<reference evidence="1 2" key="1">
    <citation type="submission" date="2015-04" db="EMBL/GenBank/DDBJ databases">
        <title>Taxonomic description and genome sequence of Bacillus campisalis sp. nov., a novel member of the genus Bacillus isolated from solar saltern.</title>
        <authorList>
            <person name="Mathan Kumar R."/>
            <person name="Kaur G."/>
            <person name="Kumar A."/>
            <person name="Singh N.K."/>
            <person name="Kaur N."/>
            <person name="Kumar N."/>
            <person name="Mayilraj S."/>
        </authorList>
    </citation>
    <scope>NUCLEOTIDE SEQUENCE [LARGE SCALE GENOMIC DNA]</scope>
    <source>
        <strain evidence="1 2">SA2-6</strain>
    </source>
</reference>
<protein>
    <submittedName>
        <fullName evidence="1">Uncharacterized protein</fullName>
    </submittedName>
</protein>
<name>A0A0M2T201_9BACI</name>
<proteinExistence type="predicted"/>
<dbReference type="PATRIC" id="fig|1408103.3.peg.1267"/>
<dbReference type="OrthoDB" id="9812255at2"/>
<gene>
    <name evidence="1" type="ORF">WQ57_05635</name>
</gene>
<dbReference type="AlphaFoldDB" id="A0A0M2T201"/>
<sequence length="74" mass="8731">MKKDMIKFVVGVDSFVVNEFDYLVKRWNFVVNELNFVVRRWGFVIKPGVFAVKVEGDFNPIHPTVQYFPPYVSM</sequence>
<dbReference type="Proteomes" id="UP000034166">
    <property type="component" value="Unassembled WGS sequence"/>
</dbReference>